<dbReference type="InterPro" id="IPR012454">
    <property type="entry name" value="DUF1659"/>
</dbReference>
<dbReference type="RefSeq" id="WP_191769007.1">
    <property type="nucleotide sequence ID" value="NZ_JACSRA010000018.1"/>
</dbReference>
<dbReference type="Pfam" id="PF07872">
    <property type="entry name" value="DUF1659"/>
    <property type="match status" value="1"/>
</dbReference>
<accession>A0ABR8PV79</accession>
<evidence type="ECO:0000313" key="3">
    <source>
        <dbReference type="Proteomes" id="UP000627781"/>
    </source>
</evidence>
<organism evidence="2 3">
    <name type="scientific">Clostridium cibarium</name>
    <dbReference type="NCBI Taxonomy" id="2762247"/>
    <lineage>
        <taxon>Bacteria</taxon>
        <taxon>Bacillati</taxon>
        <taxon>Bacillota</taxon>
        <taxon>Clostridia</taxon>
        <taxon>Eubacteriales</taxon>
        <taxon>Clostridiaceae</taxon>
        <taxon>Clostridium</taxon>
    </lineage>
</organism>
<protein>
    <submittedName>
        <fullName evidence="2">DUF1659 domain-containing protein</fullName>
    </submittedName>
</protein>
<sequence>MAVTKTLETSSLQIEIASGKDSSGNTTYRKKTFSNVRTDAASQNIYDVATAIKDMLNVGTRNFYVADSSTLVSA</sequence>
<evidence type="ECO:0000313" key="2">
    <source>
        <dbReference type="EMBL" id="MBD7912087.1"/>
    </source>
</evidence>
<evidence type="ECO:0000259" key="1">
    <source>
        <dbReference type="Pfam" id="PF07872"/>
    </source>
</evidence>
<dbReference type="EMBL" id="JACSRA010000018">
    <property type="protein sequence ID" value="MBD7912087.1"/>
    <property type="molecule type" value="Genomic_DNA"/>
</dbReference>
<feature type="domain" description="DUF1659" evidence="1">
    <location>
        <begin position="2"/>
        <end position="72"/>
    </location>
</feature>
<reference evidence="2 3" key="1">
    <citation type="submission" date="2020-08" db="EMBL/GenBank/DDBJ databases">
        <title>A Genomic Blueprint of the Chicken Gut Microbiome.</title>
        <authorList>
            <person name="Gilroy R."/>
            <person name="Ravi A."/>
            <person name="Getino M."/>
            <person name="Pursley I."/>
            <person name="Horton D.L."/>
            <person name="Alikhan N.-F."/>
            <person name="Baker D."/>
            <person name="Gharbi K."/>
            <person name="Hall N."/>
            <person name="Watson M."/>
            <person name="Adriaenssens E.M."/>
            <person name="Foster-Nyarko E."/>
            <person name="Jarju S."/>
            <person name="Secka A."/>
            <person name="Antonio M."/>
            <person name="Oren A."/>
            <person name="Chaudhuri R."/>
            <person name="La Ragione R.M."/>
            <person name="Hildebrand F."/>
            <person name="Pallen M.J."/>
        </authorList>
    </citation>
    <scope>NUCLEOTIDE SEQUENCE [LARGE SCALE GENOMIC DNA]</scope>
    <source>
        <strain evidence="2 3">Sa3CVN1</strain>
    </source>
</reference>
<proteinExistence type="predicted"/>
<comment type="caution">
    <text evidence="2">The sequence shown here is derived from an EMBL/GenBank/DDBJ whole genome shotgun (WGS) entry which is preliminary data.</text>
</comment>
<dbReference type="Proteomes" id="UP000627781">
    <property type="component" value="Unassembled WGS sequence"/>
</dbReference>
<keyword evidence="3" id="KW-1185">Reference proteome</keyword>
<name>A0ABR8PV79_9CLOT</name>
<gene>
    <name evidence="2" type="ORF">H9661_12025</name>
</gene>